<dbReference type="SMART" id="SM00934">
    <property type="entry name" value="OMPdecase"/>
    <property type="match status" value="1"/>
</dbReference>
<dbReference type="PANTHER" id="PTHR35039">
    <property type="entry name" value="3-KETO-L-GULONATE-6-PHOSPHATE DECARBOXYLASE SGBH-RELATED"/>
    <property type="match status" value="1"/>
</dbReference>
<evidence type="ECO:0000313" key="5">
    <source>
        <dbReference type="Proteomes" id="UP001059576"/>
    </source>
</evidence>
<dbReference type="Proteomes" id="UP001059576">
    <property type="component" value="Chromosome"/>
</dbReference>
<keyword evidence="5" id="KW-1185">Reference proteome</keyword>
<dbReference type="PANTHER" id="PTHR35039:SF3">
    <property type="entry name" value="3-KETO-L-GULONATE-6-PHOSPHATE DECARBOXYLASE SGBH-RELATED"/>
    <property type="match status" value="1"/>
</dbReference>
<protein>
    <submittedName>
        <fullName evidence="4">3-keto-L-gulonate-6-phosphate decarboxylase UlaD</fullName>
    </submittedName>
</protein>
<name>A0ABY5J1W4_9BACT</name>
<organism evidence="4 5">
    <name type="scientific">Mycoplasmopsis equigenitalium</name>
    <dbReference type="NCBI Taxonomy" id="114883"/>
    <lineage>
        <taxon>Bacteria</taxon>
        <taxon>Bacillati</taxon>
        <taxon>Mycoplasmatota</taxon>
        <taxon>Mycoplasmoidales</taxon>
        <taxon>Metamycoplasmataceae</taxon>
        <taxon>Mycoplasmopsis</taxon>
    </lineage>
</organism>
<proteinExistence type="predicted"/>
<dbReference type="InterPro" id="IPR001754">
    <property type="entry name" value="OMPdeCOase_dom"/>
</dbReference>
<evidence type="ECO:0000259" key="3">
    <source>
        <dbReference type="SMART" id="SM00934"/>
    </source>
</evidence>
<reference evidence="4" key="1">
    <citation type="submission" date="2022-07" db="EMBL/GenBank/DDBJ databases">
        <title>Complete genome of Mycoplasma equigenitalium type strain T37.</title>
        <authorList>
            <person name="Spergser J."/>
        </authorList>
    </citation>
    <scope>NUCLEOTIDE SEQUENCE</scope>
    <source>
        <strain evidence="4">T37</strain>
    </source>
</reference>
<gene>
    <name evidence="4" type="ORF">NPA09_01500</name>
</gene>
<sequence length="217" mass="24036">MKPMLQIALDNLTIEDAIASAKKVEKYIDVIEVGTILIASEGKKAVKALREAFPSKIIVADGKIADAGKVFGKMFFENGADFTTCICAAEVPTISETMKIAKEYGQDKEVQIELTSNFTWDQVKAWKEAGVPQVVWHRSRDSQASGVKWGQKDIDAVSRLAKDGFKVTITGGVELEDIKLFKDIPVFIFIAGRALRDAANPEKAAKEFKDEFAKYWK</sequence>
<accession>A0ABY5J1W4</accession>
<dbReference type="RefSeq" id="WP_129721913.1">
    <property type="nucleotide sequence ID" value="NZ_CP101808.1"/>
</dbReference>
<dbReference type="InterPro" id="IPR041710">
    <property type="entry name" value="HPS/KGPDC"/>
</dbReference>
<evidence type="ECO:0000256" key="2">
    <source>
        <dbReference type="ARBA" id="ARBA00023277"/>
    </source>
</evidence>
<keyword evidence="1" id="KW-0456">Lyase</keyword>
<dbReference type="SUPFAM" id="SSF51366">
    <property type="entry name" value="Ribulose-phoshate binding barrel"/>
    <property type="match status" value="1"/>
</dbReference>
<keyword evidence="2" id="KW-0119">Carbohydrate metabolism</keyword>
<dbReference type="CDD" id="cd04726">
    <property type="entry name" value="KGPDC_HPS"/>
    <property type="match status" value="1"/>
</dbReference>
<dbReference type="NCBIfam" id="NF009832">
    <property type="entry name" value="PRK13306.1"/>
    <property type="match status" value="1"/>
</dbReference>
<dbReference type="EMBL" id="CP101808">
    <property type="protein sequence ID" value="UUD37231.1"/>
    <property type="molecule type" value="Genomic_DNA"/>
</dbReference>
<evidence type="ECO:0000256" key="1">
    <source>
        <dbReference type="ARBA" id="ARBA00023239"/>
    </source>
</evidence>
<dbReference type="Pfam" id="PF00215">
    <property type="entry name" value="OMPdecase"/>
    <property type="match status" value="1"/>
</dbReference>
<evidence type="ECO:0000313" key="4">
    <source>
        <dbReference type="EMBL" id="UUD37231.1"/>
    </source>
</evidence>
<dbReference type="Gene3D" id="3.20.20.70">
    <property type="entry name" value="Aldolase class I"/>
    <property type="match status" value="1"/>
</dbReference>
<dbReference type="InterPro" id="IPR011060">
    <property type="entry name" value="RibuloseP-bd_barrel"/>
</dbReference>
<dbReference type="InterPro" id="IPR013785">
    <property type="entry name" value="Aldolase_TIM"/>
</dbReference>
<feature type="domain" description="Orotidine 5'-phosphate decarboxylase" evidence="3">
    <location>
        <begin position="4"/>
        <end position="208"/>
    </location>
</feature>